<dbReference type="GO" id="GO:0046872">
    <property type="term" value="F:metal ion binding"/>
    <property type="evidence" value="ECO:0007669"/>
    <property type="project" value="UniProtKB-UniRule"/>
</dbReference>
<reference evidence="13 14" key="1">
    <citation type="submission" date="2019-03" db="EMBL/GenBank/DDBJ databases">
        <title>Sapientia aquatica gen. nov., sp. nov., isolated from a crater lake.</title>
        <authorList>
            <person name="Felfoldi T."/>
            <person name="Szabo A."/>
            <person name="Toth E."/>
            <person name="Schumann P."/>
            <person name="Keki Z."/>
            <person name="Marialigeti K."/>
            <person name="Mathe I."/>
        </authorList>
    </citation>
    <scope>NUCLEOTIDE SEQUENCE [LARGE SCALE GENOMIC DNA]</scope>
    <source>
        <strain evidence="13 14">SA-152</strain>
    </source>
</reference>
<dbReference type="OrthoDB" id="9804758at2"/>
<dbReference type="Proteomes" id="UP000294829">
    <property type="component" value="Unassembled WGS sequence"/>
</dbReference>
<dbReference type="SUPFAM" id="SSF63882">
    <property type="entry name" value="MoeA N-terminal region -like"/>
    <property type="match status" value="1"/>
</dbReference>
<comment type="catalytic activity">
    <reaction evidence="10">
        <text>adenylyl-molybdopterin + molybdate = Mo-molybdopterin + AMP + H(+)</text>
        <dbReference type="Rhea" id="RHEA:35047"/>
        <dbReference type="ChEBI" id="CHEBI:15378"/>
        <dbReference type="ChEBI" id="CHEBI:36264"/>
        <dbReference type="ChEBI" id="CHEBI:62727"/>
        <dbReference type="ChEBI" id="CHEBI:71302"/>
        <dbReference type="ChEBI" id="CHEBI:456215"/>
        <dbReference type="EC" id="2.10.1.1"/>
    </reaction>
</comment>
<evidence type="ECO:0000313" key="14">
    <source>
        <dbReference type="Proteomes" id="UP000294829"/>
    </source>
</evidence>
<dbReference type="Pfam" id="PF03454">
    <property type="entry name" value="MoeA_C"/>
    <property type="match status" value="1"/>
</dbReference>
<dbReference type="Gene3D" id="3.40.980.10">
    <property type="entry name" value="MoaB/Mog-like domain"/>
    <property type="match status" value="1"/>
</dbReference>
<evidence type="ECO:0000256" key="4">
    <source>
        <dbReference type="ARBA" id="ARBA00010763"/>
    </source>
</evidence>
<evidence type="ECO:0000256" key="2">
    <source>
        <dbReference type="ARBA" id="ARBA00002901"/>
    </source>
</evidence>
<dbReference type="GO" id="GO:0006777">
    <property type="term" value="P:Mo-molybdopterin cofactor biosynthetic process"/>
    <property type="evidence" value="ECO:0007669"/>
    <property type="project" value="UniProtKB-UniRule"/>
</dbReference>
<name>A0A4R5W5R7_9BURK</name>
<organism evidence="13 14">
    <name type="scientific">Sapientia aquatica</name>
    <dbReference type="NCBI Taxonomy" id="1549640"/>
    <lineage>
        <taxon>Bacteria</taxon>
        <taxon>Pseudomonadati</taxon>
        <taxon>Pseudomonadota</taxon>
        <taxon>Betaproteobacteria</taxon>
        <taxon>Burkholderiales</taxon>
        <taxon>Oxalobacteraceae</taxon>
        <taxon>Sapientia</taxon>
    </lineage>
</organism>
<dbReference type="PANTHER" id="PTHR10192:SF31">
    <property type="entry name" value="MOLYBDOPTERIN MOLYBDENUMTRANSFERASE"/>
    <property type="match status" value="1"/>
</dbReference>
<dbReference type="CDD" id="cd00887">
    <property type="entry name" value="MoeA"/>
    <property type="match status" value="1"/>
</dbReference>
<dbReference type="InterPro" id="IPR036425">
    <property type="entry name" value="MoaB/Mog-like_dom_sf"/>
</dbReference>
<evidence type="ECO:0000256" key="3">
    <source>
        <dbReference type="ARBA" id="ARBA00005046"/>
    </source>
</evidence>
<dbReference type="EMBL" id="SMYL01000001">
    <property type="protein sequence ID" value="TDK68408.1"/>
    <property type="molecule type" value="Genomic_DNA"/>
</dbReference>
<protein>
    <recommendedName>
        <fullName evidence="11">Molybdopterin molybdenumtransferase</fullName>
        <ecNumber evidence="11">2.10.1.1</ecNumber>
    </recommendedName>
</protein>
<keyword evidence="6 11" id="KW-0808">Transferase</keyword>
<dbReference type="FunFam" id="3.40.980.10:FF:000004">
    <property type="entry name" value="Molybdopterin molybdenumtransferase"/>
    <property type="match status" value="1"/>
</dbReference>
<evidence type="ECO:0000256" key="6">
    <source>
        <dbReference type="ARBA" id="ARBA00022679"/>
    </source>
</evidence>
<keyword evidence="9 11" id="KW-0501">Molybdenum cofactor biosynthesis</keyword>
<evidence type="ECO:0000256" key="9">
    <source>
        <dbReference type="ARBA" id="ARBA00023150"/>
    </source>
</evidence>
<dbReference type="SUPFAM" id="SSF63867">
    <property type="entry name" value="MoeA C-terminal domain-like"/>
    <property type="match status" value="1"/>
</dbReference>
<dbReference type="RefSeq" id="WP_133325040.1">
    <property type="nucleotide sequence ID" value="NZ_SMYL01000001.1"/>
</dbReference>
<dbReference type="UniPathway" id="UPA00344"/>
<keyword evidence="5 11" id="KW-0500">Molybdenum</keyword>
<comment type="function">
    <text evidence="2 11">Catalyzes the insertion of molybdate into adenylated molybdopterin with the concomitant release of AMP.</text>
</comment>
<dbReference type="InterPro" id="IPR036135">
    <property type="entry name" value="MoeA_linker/N_sf"/>
</dbReference>
<dbReference type="InterPro" id="IPR001453">
    <property type="entry name" value="MoaB/Mog_dom"/>
</dbReference>
<evidence type="ECO:0000256" key="7">
    <source>
        <dbReference type="ARBA" id="ARBA00022723"/>
    </source>
</evidence>
<comment type="cofactor">
    <cofactor evidence="1 11">
        <name>Mg(2+)</name>
        <dbReference type="ChEBI" id="CHEBI:18420"/>
    </cofactor>
</comment>
<comment type="caution">
    <text evidence="13">The sequence shown here is derived from an EMBL/GenBank/DDBJ whole genome shotgun (WGS) entry which is preliminary data.</text>
</comment>
<dbReference type="GO" id="GO:0061599">
    <property type="term" value="F:molybdopterin molybdotransferase activity"/>
    <property type="evidence" value="ECO:0007669"/>
    <property type="project" value="UniProtKB-UniRule"/>
</dbReference>
<evidence type="ECO:0000256" key="5">
    <source>
        <dbReference type="ARBA" id="ARBA00022505"/>
    </source>
</evidence>
<evidence type="ECO:0000256" key="8">
    <source>
        <dbReference type="ARBA" id="ARBA00022842"/>
    </source>
</evidence>
<dbReference type="EC" id="2.10.1.1" evidence="11"/>
<comment type="similarity">
    <text evidence="4 11">Belongs to the MoeA family.</text>
</comment>
<evidence type="ECO:0000256" key="11">
    <source>
        <dbReference type="RuleBase" id="RU365090"/>
    </source>
</evidence>
<dbReference type="Gene3D" id="2.40.340.10">
    <property type="entry name" value="MoeA, C-terminal, domain IV"/>
    <property type="match status" value="1"/>
</dbReference>
<gene>
    <name evidence="13" type="ORF">E2I14_02375</name>
</gene>
<dbReference type="InterPro" id="IPR038987">
    <property type="entry name" value="MoeA-like"/>
</dbReference>
<evidence type="ECO:0000256" key="10">
    <source>
        <dbReference type="ARBA" id="ARBA00047317"/>
    </source>
</evidence>
<keyword evidence="7 11" id="KW-0479">Metal-binding</keyword>
<accession>A0A4R5W5R7</accession>
<dbReference type="NCBIfam" id="TIGR00177">
    <property type="entry name" value="molyb_syn"/>
    <property type="match status" value="1"/>
</dbReference>
<dbReference type="InterPro" id="IPR005111">
    <property type="entry name" value="MoeA_C_domain_IV"/>
</dbReference>
<dbReference type="SMART" id="SM00852">
    <property type="entry name" value="MoCF_biosynth"/>
    <property type="match status" value="1"/>
</dbReference>
<proteinExistence type="inferred from homology"/>
<evidence type="ECO:0000256" key="1">
    <source>
        <dbReference type="ARBA" id="ARBA00001946"/>
    </source>
</evidence>
<dbReference type="PANTHER" id="PTHR10192">
    <property type="entry name" value="MOLYBDOPTERIN BIOSYNTHESIS PROTEIN"/>
    <property type="match status" value="1"/>
</dbReference>
<dbReference type="NCBIfam" id="NF045515">
    <property type="entry name" value="Glp_gephyrin"/>
    <property type="match status" value="1"/>
</dbReference>
<dbReference type="AlphaFoldDB" id="A0A4R5W5R7"/>
<dbReference type="GO" id="GO:0005829">
    <property type="term" value="C:cytosol"/>
    <property type="evidence" value="ECO:0007669"/>
    <property type="project" value="TreeGrafter"/>
</dbReference>
<dbReference type="Pfam" id="PF00994">
    <property type="entry name" value="MoCF_biosynth"/>
    <property type="match status" value="1"/>
</dbReference>
<comment type="pathway">
    <text evidence="3 11">Cofactor biosynthesis; molybdopterin biosynthesis.</text>
</comment>
<keyword evidence="8 11" id="KW-0460">Magnesium</keyword>
<dbReference type="SUPFAM" id="SSF53218">
    <property type="entry name" value="Molybdenum cofactor biosynthesis proteins"/>
    <property type="match status" value="1"/>
</dbReference>
<keyword evidence="14" id="KW-1185">Reference proteome</keyword>
<dbReference type="InterPro" id="IPR036688">
    <property type="entry name" value="MoeA_C_domain_IV_sf"/>
</dbReference>
<evidence type="ECO:0000259" key="12">
    <source>
        <dbReference type="SMART" id="SM00852"/>
    </source>
</evidence>
<dbReference type="Pfam" id="PF03453">
    <property type="entry name" value="MoeA_N"/>
    <property type="match status" value="1"/>
</dbReference>
<dbReference type="InterPro" id="IPR005110">
    <property type="entry name" value="MoeA_linker/N"/>
</dbReference>
<feature type="domain" description="MoaB/Mog" evidence="12">
    <location>
        <begin position="187"/>
        <end position="335"/>
    </location>
</feature>
<sequence length="424" mass="45118">MPANQPPIPTLRSVAQVQSEIARSIEAITATQQCTLNAALNRICAEDVIAPINVPSFDNSAMDGYAFCSEDITECKHLAIVGSALAGRPFETTLTAGQAIRITTGAKIPARCDSVLPQELATLISTDTLDLTATLVRSGQHIRRCGEDISQGSIAIHKGTRLGPAELGLLASLGFSAIHVFRPLKVAIFSTGDELRSSEGGNQVGSTNATIYDSNRVTLHAMLSRLGIEVVDLGILPDEPKQLETALRHSANDVNAIITSGGVAGGSADFTKQVFSRLGDVHFWSINMRPGRPLAFGPTHKTNDAKHPTYLFGLPGNPVAVMVSFYFFVRPALQQLAGENAIAPLQISAVAQHDIAKKLGRAEFQRGYCYRNAQGQLEVKIAGDQGSGILSSMTKANCMLILPEDLPTIRAGATIPVVLFEGLI</sequence>
<dbReference type="Gene3D" id="2.170.190.11">
    <property type="entry name" value="Molybdopterin biosynthesis moea protein, domain 3"/>
    <property type="match status" value="1"/>
</dbReference>
<dbReference type="Gene3D" id="3.90.105.10">
    <property type="entry name" value="Molybdopterin biosynthesis moea protein, domain 2"/>
    <property type="match status" value="1"/>
</dbReference>
<evidence type="ECO:0000313" key="13">
    <source>
        <dbReference type="EMBL" id="TDK68408.1"/>
    </source>
</evidence>